<organism evidence="5 6">
    <name type="scientific">Candidatus Shapirobacteria bacterium CG06_land_8_20_14_3_00_40_12</name>
    <dbReference type="NCBI Taxonomy" id="1974881"/>
    <lineage>
        <taxon>Bacteria</taxon>
        <taxon>Candidatus Shapironibacteriota</taxon>
    </lineage>
</organism>
<comment type="function">
    <text evidence="4">Located on the platform of the 30S subunit, it bridges several disparate RNA helices of the 16S rRNA. Forms part of the Shine-Dalgarno cleft in the 70S ribosome.</text>
</comment>
<dbReference type="InterPro" id="IPR036967">
    <property type="entry name" value="Ribosomal_uS11_sf"/>
</dbReference>
<sequence>MTTTKPIEKTAQSETPKIIPKKKIITKSIAEAKLFIKSTFNNTLVTVTDLKGNTLTWSSSGRCGFKGSRKSTPFAATTAIERALEEAKKYGIKTLSVYLKGPGTGRNAALRYLRTKRDFEVTQIADITSIPHNGPRPPKQRRA</sequence>
<evidence type="ECO:0000313" key="5">
    <source>
        <dbReference type="EMBL" id="PIU73518.1"/>
    </source>
</evidence>
<comment type="caution">
    <text evidence="5">The sequence shown here is derived from an EMBL/GenBank/DDBJ whole genome shotgun (WGS) entry which is preliminary data.</text>
</comment>
<reference evidence="6" key="1">
    <citation type="submission" date="2017-09" db="EMBL/GenBank/DDBJ databases">
        <title>Depth-based differentiation of microbial function through sediment-hosted aquifers and enrichment of novel symbionts in the deep terrestrial subsurface.</title>
        <authorList>
            <person name="Probst A.J."/>
            <person name="Ladd B."/>
            <person name="Jarett J.K."/>
            <person name="Geller-Mcgrath D.E."/>
            <person name="Sieber C.M.K."/>
            <person name="Emerson J.B."/>
            <person name="Anantharaman K."/>
            <person name="Thomas B.C."/>
            <person name="Malmstrom R."/>
            <person name="Stieglmeier M."/>
            <person name="Klingl A."/>
            <person name="Woyke T."/>
            <person name="Ryan C.M."/>
            <person name="Banfield J.F."/>
        </authorList>
    </citation>
    <scope>NUCLEOTIDE SEQUENCE [LARGE SCALE GENOMIC DNA]</scope>
</reference>
<keyword evidence="4" id="KW-0699">rRNA-binding</keyword>
<dbReference type="Proteomes" id="UP000231407">
    <property type="component" value="Unassembled WGS sequence"/>
</dbReference>
<keyword evidence="2 4" id="KW-0689">Ribosomal protein</keyword>
<dbReference type="AlphaFoldDB" id="A0A2M7ASC8"/>
<dbReference type="GO" id="GO:0019843">
    <property type="term" value="F:rRNA binding"/>
    <property type="evidence" value="ECO:0007669"/>
    <property type="project" value="UniProtKB-UniRule"/>
</dbReference>
<proteinExistence type="inferred from homology"/>
<evidence type="ECO:0000256" key="1">
    <source>
        <dbReference type="ARBA" id="ARBA00006194"/>
    </source>
</evidence>
<dbReference type="EMBL" id="PEWA01000023">
    <property type="protein sequence ID" value="PIU73518.1"/>
    <property type="molecule type" value="Genomic_DNA"/>
</dbReference>
<keyword evidence="3 4" id="KW-0687">Ribonucleoprotein</keyword>
<evidence type="ECO:0000256" key="4">
    <source>
        <dbReference type="HAMAP-Rule" id="MF_01310"/>
    </source>
</evidence>
<dbReference type="GO" id="GO:1990904">
    <property type="term" value="C:ribonucleoprotein complex"/>
    <property type="evidence" value="ECO:0007669"/>
    <property type="project" value="UniProtKB-KW"/>
</dbReference>
<dbReference type="PIRSF" id="PIRSF002131">
    <property type="entry name" value="Ribosomal_S11"/>
    <property type="match status" value="1"/>
</dbReference>
<keyword evidence="4" id="KW-0694">RNA-binding</keyword>
<dbReference type="InterPro" id="IPR001971">
    <property type="entry name" value="Ribosomal_uS11"/>
</dbReference>
<evidence type="ECO:0000256" key="3">
    <source>
        <dbReference type="ARBA" id="ARBA00023274"/>
    </source>
</evidence>
<evidence type="ECO:0000256" key="2">
    <source>
        <dbReference type="ARBA" id="ARBA00022980"/>
    </source>
</evidence>
<dbReference type="SUPFAM" id="SSF53137">
    <property type="entry name" value="Translational machinery components"/>
    <property type="match status" value="1"/>
</dbReference>
<evidence type="ECO:0000313" key="6">
    <source>
        <dbReference type="Proteomes" id="UP000231407"/>
    </source>
</evidence>
<dbReference type="Gene3D" id="3.30.420.80">
    <property type="entry name" value="Ribosomal protein S11"/>
    <property type="match status" value="1"/>
</dbReference>
<gene>
    <name evidence="4" type="primary">rpsK</name>
    <name evidence="5" type="ORF">COS78_01950</name>
</gene>
<dbReference type="GO" id="GO:0003735">
    <property type="term" value="F:structural constituent of ribosome"/>
    <property type="evidence" value="ECO:0007669"/>
    <property type="project" value="InterPro"/>
</dbReference>
<dbReference type="HAMAP" id="MF_01310">
    <property type="entry name" value="Ribosomal_uS11"/>
    <property type="match status" value="1"/>
</dbReference>
<protein>
    <recommendedName>
        <fullName evidence="4">Small ribosomal subunit protein uS11</fullName>
    </recommendedName>
</protein>
<dbReference type="GO" id="GO:0006412">
    <property type="term" value="P:translation"/>
    <property type="evidence" value="ECO:0007669"/>
    <property type="project" value="UniProtKB-UniRule"/>
</dbReference>
<accession>A0A2M7ASC8</accession>
<name>A0A2M7ASC8_9BACT</name>
<dbReference type="GO" id="GO:0005840">
    <property type="term" value="C:ribosome"/>
    <property type="evidence" value="ECO:0007669"/>
    <property type="project" value="UniProtKB-KW"/>
</dbReference>
<comment type="similarity">
    <text evidence="1 4">Belongs to the universal ribosomal protein uS11 family.</text>
</comment>
<comment type="subunit">
    <text evidence="4">Part of the 30S ribosomal subunit. Interacts with proteins S7 and S18. Binds to IF-3.</text>
</comment>
<dbReference type="Pfam" id="PF00411">
    <property type="entry name" value="Ribosomal_S11"/>
    <property type="match status" value="1"/>
</dbReference>
<dbReference type="PANTHER" id="PTHR11759">
    <property type="entry name" value="40S RIBOSOMAL PROTEIN S14/30S RIBOSOMAL PROTEIN S11"/>
    <property type="match status" value="1"/>
</dbReference>
<dbReference type="NCBIfam" id="NF003698">
    <property type="entry name" value="PRK05309.1"/>
    <property type="match status" value="1"/>
</dbReference>